<accession>A0A0L0F836</accession>
<organism evidence="1 2">
    <name type="scientific">Sphaeroforma arctica JP610</name>
    <dbReference type="NCBI Taxonomy" id="667725"/>
    <lineage>
        <taxon>Eukaryota</taxon>
        <taxon>Ichthyosporea</taxon>
        <taxon>Ichthyophonida</taxon>
        <taxon>Sphaeroforma</taxon>
    </lineage>
</organism>
<evidence type="ECO:0000313" key="2">
    <source>
        <dbReference type="Proteomes" id="UP000054560"/>
    </source>
</evidence>
<gene>
    <name evidence="1" type="ORF">SARC_14728</name>
</gene>
<dbReference type="AlphaFoldDB" id="A0A0L0F836"/>
<dbReference type="EMBL" id="KQ246616">
    <property type="protein sequence ID" value="KNC72711.1"/>
    <property type="molecule type" value="Genomic_DNA"/>
</dbReference>
<proteinExistence type="predicted"/>
<dbReference type="RefSeq" id="XP_014146613.1">
    <property type="nucleotide sequence ID" value="XM_014291138.1"/>
</dbReference>
<dbReference type="Proteomes" id="UP000054560">
    <property type="component" value="Unassembled WGS sequence"/>
</dbReference>
<feature type="non-terminal residue" evidence="1">
    <location>
        <position position="192"/>
    </location>
</feature>
<sequence length="192" mass="22388">MMIRTHSMLYQQGINILACFKEYPKAIPAVQRGAEMHRVAIVSILNEIWRTYQEDEDYHFGRMVLSKRSDKEFAILDSLQRQLVVLIFTLELLRAVKPTPDVREYTNIALQVCSQFVMIRGGEGIGLFIRGKPTKKAMLRWPRFKAMYSTIQQYVKKMQAHLESPEGIKFVEYFLRRCHFDALVIEPKASSV</sequence>
<dbReference type="GeneID" id="25915232"/>
<keyword evidence="2" id="KW-1185">Reference proteome</keyword>
<reference evidence="1 2" key="1">
    <citation type="submission" date="2011-02" db="EMBL/GenBank/DDBJ databases">
        <title>The Genome Sequence of Sphaeroforma arctica JP610.</title>
        <authorList>
            <consortium name="The Broad Institute Genome Sequencing Platform"/>
            <person name="Russ C."/>
            <person name="Cuomo C."/>
            <person name="Young S.K."/>
            <person name="Zeng Q."/>
            <person name="Gargeya S."/>
            <person name="Alvarado L."/>
            <person name="Berlin A."/>
            <person name="Chapman S.B."/>
            <person name="Chen Z."/>
            <person name="Freedman E."/>
            <person name="Gellesch M."/>
            <person name="Goldberg J."/>
            <person name="Griggs A."/>
            <person name="Gujja S."/>
            <person name="Heilman E."/>
            <person name="Heiman D."/>
            <person name="Howarth C."/>
            <person name="Mehta T."/>
            <person name="Neiman D."/>
            <person name="Pearson M."/>
            <person name="Roberts A."/>
            <person name="Saif S."/>
            <person name="Shea T."/>
            <person name="Shenoy N."/>
            <person name="Sisk P."/>
            <person name="Stolte C."/>
            <person name="Sykes S."/>
            <person name="White J."/>
            <person name="Yandava C."/>
            <person name="Burger G."/>
            <person name="Gray M.W."/>
            <person name="Holland P.W.H."/>
            <person name="King N."/>
            <person name="Lang F.B.F."/>
            <person name="Roger A.J."/>
            <person name="Ruiz-Trillo I."/>
            <person name="Haas B."/>
            <person name="Nusbaum C."/>
            <person name="Birren B."/>
        </authorList>
    </citation>
    <scope>NUCLEOTIDE SEQUENCE [LARGE SCALE GENOMIC DNA]</scope>
    <source>
        <strain evidence="1 2">JP610</strain>
    </source>
</reference>
<name>A0A0L0F836_9EUKA</name>
<evidence type="ECO:0000313" key="1">
    <source>
        <dbReference type="EMBL" id="KNC72711.1"/>
    </source>
</evidence>
<protein>
    <submittedName>
        <fullName evidence="1">Uncharacterized protein</fullName>
    </submittedName>
</protein>